<evidence type="ECO:0000313" key="1">
    <source>
        <dbReference type="EMBL" id="MEB3050372.1"/>
    </source>
</evidence>
<organism evidence="1 2">
    <name type="scientific">[Mycobacterium] zoologicum</name>
    <dbReference type="NCBI Taxonomy" id="2872311"/>
    <lineage>
        <taxon>Bacteria</taxon>
        <taxon>Bacillati</taxon>
        <taxon>Actinomycetota</taxon>
        <taxon>Actinomycetes</taxon>
        <taxon>Mycobacteriales</taxon>
        <taxon>Mycobacteriaceae</taxon>
        <taxon>Mycolicibacter</taxon>
    </lineage>
</organism>
<accession>A0ABU5YK10</accession>
<sequence>MSRKPATPDQADAYGAGRIQQRQLHRIATPMDLTLLEIDTIEAVASSELIYRLAETLPVHEPGTPGRLPHYPSWVYVLHKALAGVLGSHSKAARAMAHPAYWRSIRHHAAAHHAPKARRCPPQRWHHNYAQHLLDEHANELLDAFRPLARRLAIELGCLDPAATVSHTDPARGQYVVGDGTVVAAPVRKITAERWAEQGGRTVHAGIEVQNGEYDSEFRWGTKFVLLGTRPDNVRNNRVVLDVDAVPAGKGYGGEARIAVDMIDRVIADPDSRCDGVCYDGAFRGKHIDHCMKRGLTVLSPVHDGTRKPTALDRIDCKCGESHELWTADGRICERQVLDTGHKHLQTCPTSKIFSRRNADGSHRWYLEFATPSCGTVHRERIDTTAEDCARGHNRAEHLRQHVKTDDGESVYDRCYGWREDSESLNNTLDRTLYGGRMIAYSAVRQLTVMLGFAIGRNAIAAYLHRRRQPEERAA</sequence>
<protein>
    <recommendedName>
        <fullName evidence="3">Transposase</fullName>
    </recommendedName>
</protein>
<dbReference type="EMBL" id="JAYJJT010000011">
    <property type="protein sequence ID" value="MEB3050372.1"/>
    <property type="molecule type" value="Genomic_DNA"/>
</dbReference>
<proteinExistence type="predicted"/>
<evidence type="ECO:0000313" key="2">
    <source>
        <dbReference type="Proteomes" id="UP001299046"/>
    </source>
</evidence>
<dbReference type="RefSeq" id="WP_224864595.1">
    <property type="nucleotide sequence ID" value="NZ_JAYJJT010000011.1"/>
</dbReference>
<keyword evidence="2" id="KW-1185">Reference proteome</keyword>
<name>A0ABU5YK10_9MYCO</name>
<evidence type="ECO:0008006" key="3">
    <source>
        <dbReference type="Google" id="ProtNLM"/>
    </source>
</evidence>
<reference evidence="1 2" key="1">
    <citation type="submission" date="2023-12" db="EMBL/GenBank/DDBJ databases">
        <title>Description of new species of Mycobacterium terrae complex isolated from sewage at the Sao Paulo Zoological Park Foundation in Brazil.</title>
        <authorList>
            <person name="Romagnoli C.L."/>
            <person name="Conceicao E.C."/>
            <person name="Machado E."/>
            <person name="Barreto L.B.P.F."/>
            <person name="Sharma A."/>
            <person name="Silva N.M."/>
            <person name="Marques L.E."/>
            <person name="Juliana M.A."/>
            <person name="Lourenco M.C.S."/>
            <person name="Digiampietri L.A."/>
            <person name="Suffys P.N."/>
            <person name="Viana-Niero C."/>
        </authorList>
    </citation>
    <scope>NUCLEOTIDE SEQUENCE [LARGE SCALE GENOMIC DNA]</scope>
    <source>
        <strain evidence="1 2">MYC123</strain>
    </source>
</reference>
<dbReference type="Proteomes" id="UP001299046">
    <property type="component" value="Unassembled WGS sequence"/>
</dbReference>
<gene>
    <name evidence="1" type="ORF">KV112_11595</name>
</gene>
<comment type="caution">
    <text evidence="1">The sequence shown here is derived from an EMBL/GenBank/DDBJ whole genome shotgun (WGS) entry which is preliminary data.</text>
</comment>